<dbReference type="Proteomes" id="UP001500133">
    <property type="component" value="Unassembled WGS sequence"/>
</dbReference>
<dbReference type="PRINTS" id="PR01714">
    <property type="entry name" value="2FE2SRDCTASE"/>
</dbReference>
<dbReference type="InterPro" id="IPR008090">
    <property type="entry name" value="Fe_iron_reduct"/>
</dbReference>
<evidence type="ECO:0000313" key="4">
    <source>
        <dbReference type="Proteomes" id="UP001500133"/>
    </source>
</evidence>
<evidence type="ECO:0000259" key="2">
    <source>
        <dbReference type="Pfam" id="PF11575"/>
    </source>
</evidence>
<evidence type="ECO:0000259" key="1">
    <source>
        <dbReference type="Pfam" id="PF06276"/>
    </source>
</evidence>
<keyword evidence="4" id="KW-1185">Reference proteome</keyword>
<dbReference type="NCBIfam" id="TIGR03951">
    <property type="entry name" value="Fe_III_red_FhuF"/>
    <property type="match status" value="1"/>
</dbReference>
<dbReference type="InterPro" id="IPR022770">
    <property type="entry name" value="IucA/IucC-like_C"/>
</dbReference>
<dbReference type="InterPro" id="IPR024726">
    <property type="entry name" value="FhuF_C"/>
</dbReference>
<feature type="domain" description="Ferric siderophore reductase C-terminal" evidence="2">
    <location>
        <begin position="215"/>
        <end position="235"/>
    </location>
</feature>
<proteinExistence type="predicted"/>
<protein>
    <submittedName>
        <fullName evidence="3">Siderophore-iron reductase FhuF</fullName>
    </submittedName>
</protein>
<sequence length="253" mass="28129">MTLALSHLYYGPLEHFTPPVIGEAFPSDAICGESLLDASVLSDLLARFALQHEGDDLKAIASLWSKWHFANVAAPALAANLLLARELPLALDEMAIITNEESRTTQLVLLHEGKPLGSLDAFTRFEQLLQGHIAPLIEKLAGLSGASPKVFWSNFGNYFEYFSHATAEHPMALSGLAEEPLRLIKHRAYPDGRRNPLFMPVRYLADKSEKSCRTRRLCCLRYRLPEFSYCGNCPLECTRSQSTSGDAPRADLR</sequence>
<dbReference type="EMBL" id="BAAAZT010000015">
    <property type="protein sequence ID" value="GAA3895728.1"/>
    <property type="molecule type" value="Genomic_DNA"/>
</dbReference>
<organism evidence="3 4">
    <name type="scientific">Halomonas cibimaris</name>
    <dbReference type="NCBI Taxonomy" id="657012"/>
    <lineage>
        <taxon>Bacteria</taxon>
        <taxon>Pseudomonadati</taxon>
        <taxon>Pseudomonadota</taxon>
        <taxon>Gammaproteobacteria</taxon>
        <taxon>Oceanospirillales</taxon>
        <taxon>Halomonadaceae</taxon>
        <taxon>Halomonas</taxon>
    </lineage>
</organism>
<dbReference type="Pfam" id="PF11575">
    <property type="entry name" value="FhuF_C"/>
    <property type="match status" value="1"/>
</dbReference>
<dbReference type="Pfam" id="PF06276">
    <property type="entry name" value="FhuF"/>
    <property type="match status" value="1"/>
</dbReference>
<dbReference type="RefSeq" id="WP_017429320.1">
    <property type="nucleotide sequence ID" value="NZ_BAAAZT010000015.1"/>
</dbReference>
<feature type="domain" description="Aerobactin siderophore biosynthesis IucA/IucC-like C-terminal" evidence="1">
    <location>
        <begin position="62"/>
        <end position="206"/>
    </location>
</feature>
<comment type="caution">
    <text evidence="3">The sequence shown here is derived from an EMBL/GenBank/DDBJ whole genome shotgun (WGS) entry which is preliminary data.</text>
</comment>
<gene>
    <name evidence="3" type="primary">fhuF</name>
    <name evidence="3" type="ORF">GCM10022228_03360</name>
</gene>
<name>A0ABP7L7Y5_9GAMM</name>
<accession>A0ABP7L7Y5</accession>
<evidence type="ECO:0000313" key="3">
    <source>
        <dbReference type="EMBL" id="GAA3895728.1"/>
    </source>
</evidence>
<reference evidence="4" key="1">
    <citation type="journal article" date="2019" name="Int. J. Syst. Evol. Microbiol.">
        <title>The Global Catalogue of Microorganisms (GCM) 10K type strain sequencing project: providing services to taxonomists for standard genome sequencing and annotation.</title>
        <authorList>
            <consortium name="The Broad Institute Genomics Platform"/>
            <consortium name="The Broad Institute Genome Sequencing Center for Infectious Disease"/>
            <person name="Wu L."/>
            <person name="Ma J."/>
        </authorList>
    </citation>
    <scope>NUCLEOTIDE SEQUENCE [LARGE SCALE GENOMIC DNA]</scope>
    <source>
        <strain evidence="4">JCM 16914</strain>
    </source>
</reference>